<protein>
    <recommendedName>
        <fullName evidence="3">HECT domain-containing protein</fullName>
    </recommendedName>
</protein>
<sequence length="1053" mass="122268">MGQQLFKVNFQNINSKDAQLNSLEIAMDYGHEHIHFFSPIETDETTTIQHETLFIDKHRERLFQLTHSNELQQIDAEINRILTDDVFPPIKEYYEKIIETIKLNLENQHQLNISLTNKFKQDDDENESIEDETEQVSSFAIQSLTSILLLLIRSAEKNDPTIIPQIITLTSQLCEQIPIQKSSILSNNNLLFQALQPVRDFFNELLVRNDPVMAKAVMKILLSFSIAQFSFQGILPLLARLIFDTDTTYDVRRLFIQMNKGLTASIKMHEQNIDIITTFETMNFLKSVGVYPTTQLMQLNKKLFTGQFIASVILSYIGFDHQINSNEQLNHHPEQEPFSFEFHPQTFQILFDMIKQITLFVTHLKYLSAIHLNLHRKLLQTNGRIRKILPPFHQTNFDLNEFVNEEQLTSCLLQISHSFKLNTQIEQFLFTLLRDFPSNEPTLNSLRLSVMDVVFLFTEQDAESQHNQLPENVRSLFTTTHMIRAMTDQSKRAPVPELFFTESETLLGDEMQLNREDFDKSNRHFDRQSDLQLIDLMNKSQASCKSCTEFIHILPTESVPNFTFYQNYPSLSSTPADCVVIRAKVLCHLQLRIINALPFVDCNLLPGESFLTDQIRKAKMYLLSFKKHQLLDQTMLATESGYNRGHLQVSFDILNATTSNENNENTMFHQAFEQLYDKAQDQFRKKDIQIWKAQYLNMHSTDQGGPYRDSITQICSDICSIRLPLFILCPNGRTNSGSNQDCWIPNVFLPNKPIPEKLKKQYRFVGQLIGLAIRKKHYLNVKFASLLWKGLLYDLITIDDIQAIDSQSFTLIHSIEQQIDDNTNIDYIFNSIFSELSFEMMSSAQQSFELVPGGSQIPITAENFKEYSYHYRQYRLNEFHRQIDYIRQGLHSVVPAYYLNLFTASELEEAVCGKGHIDVELLKRNTRYRHGYNENSSVIEKFWKVMNEMFTEEQKKMLLIFAWGRSTLPIRDEDFSTKFVIGKFRVESGNVDQTLPLSHTCTFTMDLPEYSTIEIIYERLDYAITHCSSIDGDGNMNMPVPNNYSDDSSSDDD</sequence>
<dbReference type="PANTHER" id="PTHR46654:SF1">
    <property type="entry name" value="E3 UBIQUITIN-PROTEIN LIGASE HECTD3"/>
    <property type="match status" value="1"/>
</dbReference>
<dbReference type="AlphaFoldDB" id="A0A813ZSP2"/>
<proteinExistence type="predicted"/>
<feature type="active site" description="Glycyl thioester intermediate" evidence="2">
    <location>
        <position position="1001"/>
    </location>
</feature>
<dbReference type="InterPro" id="IPR042469">
    <property type="entry name" value="HECTD3"/>
</dbReference>
<feature type="domain" description="HECT" evidence="3">
    <location>
        <begin position="680"/>
        <end position="1034"/>
    </location>
</feature>
<keyword evidence="1 2" id="KW-0833">Ubl conjugation pathway</keyword>
<dbReference type="EMBL" id="CAJNOG010000078">
    <property type="protein sequence ID" value="CAF0902711.1"/>
    <property type="molecule type" value="Genomic_DNA"/>
</dbReference>
<dbReference type="Gene3D" id="3.30.2160.10">
    <property type="entry name" value="Hect, E3 ligase catalytic domain"/>
    <property type="match status" value="1"/>
</dbReference>
<evidence type="ECO:0000256" key="2">
    <source>
        <dbReference type="PROSITE-ProRule" id="PRU00104"/>
    </source>
</evidence>
<evidence type="ECO:0000313" key="5">
    <source>
        <dbReference type="Proteomes" id="UP000663845"/>
    </source>
</evidence>
<dbReference type="Pfam" id="PF00632">
    <property type="entry name" value="HECT"/>
    <property type="match status" value="1"/>
</dbReference>
<comment type="caution">
    <text evidence="4">The sequence shown here is derived from an EMBL/GenBank/DDBJ whole genome shotgun (WGS) entry which is preliminary data.</text>
</comment>
<dbReference type="Gene3D" id="3.30.2410.10">
    <property type="entry name" value="Hect, E3 ligase catalytic domain"/>
    <property type="match status" value="1"/>
</dbReference>
<organism evidence="4 5">
    <name type="scientific">Adineta steineri</name>
    <dbReference type="NCBI Taxonomy" id="433720"/>
    <lineage>
        <taxon>Eukaryota</taxon>
        <taxon>Metazoa</taxon>
        <taxon>Spiralia</taxon>
        <taxon>Gnathifera</taxon>
        <taxon>Rotifera</taxon>
        <taxon>Eurotatoria</taxon>
        <taxon>Bdelloidea</taxon>
        <taxon>Adinetida</taxon>
        <taxon>Adinetidae</taxon>
        <taxon>Adineta</taxon>
    </lineage>
</organism>
<dbReference type="InterPro" id="IPR000569">
    <property type="entry name" value="HECT_dom"/>
</dbReference>
<dbReference type="SUPFAM" id="SSF56204">
    <property type="entry name" value="Hect, E3 ligase catalytic domain"/>
    <property type="match status" value="1"/>
</dbReference>
<dbReference type="Gene3D" id="3.90.1750.10">
    <property type="entry name" value="Hect, E3 ligase catalytic domains"/>
    <property type="match status" value="1"/>
</dbReference>
<name>A0A813ZSP2_9BILA</name>
<dbReference type="GO" id="GO:0004842">
    <property type="term" value="F:ubiquitin-protein transferase activity"/>
    <property type="evidence" value="ECO:0007669"/>
    <property type="project" value="InterPro"/>
</dbReference>
<evidence type="ECO:0000313" key="4">
    <source>
        <dbReference type="EMBL" id="CAF0902711.1"/>
    </source>
</evidence>
<dbReference type="Proteomes" id="UP000663845">
    <property type="component" value="Unassembled WGS sequence"/>
</dbReference>
<evidence type="ECO:0000259" key="3">
    <source>
        <dbReference type="PROSITE" id="PS50237"/>
    </source>
</evidence>
<dbReference type="InterPro" id="IPR035983">
    <property type="entry name" value="Hect_E3_ubiquitin_ligase"/>
</dbReference>
<dbReference type="PROSITE" id="PS50237">
    <property type="entry name" value="HECT"/>
    <property type="match status" value="1"/>
</dbReference>
<evidence type="ECO:0000256" key="1">
    <source>
        <dbReference type="ARBA" id="ARBA00022786"/>
    </source>
</evidence>
<gene>
    <name evidence="4" type="ORF">JYZ213_LOCUS10642</name>
</gene>
<dbReference type="PANTHER" id="PTHR46654">
    <property type="entry name" value="E3 UBIQUITIN-PROTEIN LIGASE HECTD3"/>
    <property type="match status" value="1"/>
</dbReference>
<reference evidence="4" key="1">
    <citation type="submission" date="2021-02" db="EMBL/GenBank/DDBJ databases">
        <authorList>
            <person name="Nowell W R."/>
        </authorList>
    </citation>
    <scope>NUCLEOTIDE SEQUENCE</scope>
</reference>
<accession>A0A813ZSP2</accession>
<dbReference type="SMART" id="SM00119">
    <property type="entry name" value="HECTc"/>
    <property type="match status" value="1"/>
</dbReference>